<dbReference type="Pfam" id="PF00498">
    <property type="entry name" value="FHA"/>
    <property type="match status" value="1"/>
</dbReference>
<feature type="region of interest" description="Disordered" evidence="1">
    <location>
        <begin position="98"/>
        <end position="119"/>
    </location>
</feature>
<proteinExistence type="predicted"/>
<dbReference type="FunFam" id="2.60.200.20:FF:000063">
    <property type="entry name" value="Predicted protein"/>
    <property type="match status" value="1"/>
</dbReference>
<evidence type="ECO:0000313" key="3">
    <source>
        <dbReference type="EMBL" id="KAJ7960391.1"/>
    </source>
</evidence>
<keyword evidence="4" id="KW-1185">Reference proteome</keyword>
<dbReference type="CDD" id="cd00060">
    <property type="entry name" value="FHA"/>
    <property type="match status" value="1"/>
</dbReference>
<dbReference type="Proteomes" id="UP001163823">
    <property type="component" value="Chromosome 8"/>
</dbReference>
<evidence type="ECO:0000256" key="1">
    <source>
        <dbReference type="SAM" id="MobiDB-lite"/>
    </source>
</evidence>
<accession>A0AAD7LN62</accession>
<dbReference type="InterPro" id="IPR000253">
    <property type="entry name" value="FHA_dom"/>
</dbReference>
<sequence length="119" mass="12801">MPAAFEIVSSEVTVSRLPEKADMVVPVATVSGVHARIQKKEGNLSVTDLTALNGTFIDDNRLRPGAIAIVSSRSCITFGDTHLAMFCVSKIENMEALVETEESNNQPETDSSTENTETS</sequence>
<organism evidence="3 4">
    <name type="scientific">Quillaja saponaria</name>
    <name type="common">Soap bark tree</name>
    <dbReference type="NCBI Taxonomy" id="32244"/>
    <lineage>
        <taxon>Eukaryota</taxon>
        <taxon>Viridiplantae</taxon>
        <taxon>Streptophyta</taxon>
        <taxon>Embryophyta</taxon>
        <taxon>Tracheophyta</taxon>
        <taxon>Spermatophyta</taxon>
        <taxon>Magnoliopsida</taxon>
        <taxon>eudicotyledons</taxon>
        <taxon>Gunneridae</taxon>
        <taxon>Pentapetalae</taxon>
        <taxon>rosids</taxon>
        <taxon>fabids</taxon>
        <taxon>Fabales</taxon>
        <taxon>Quillajaceae</taxon>
        <taxon>Quillaja</taxon>
    </lineage>
</organism>
<feature type="domain" description="FHA" evidence="2">
    <location>
        <begin position="12"/>
        <end position="62"/>
    </location>
</feature>
<dbReference type="PROSITE" id="PS50006">
    <property type="entry name" value="FHA_DOMAIN"/>
    <property type="match status" value="1"/>
</dbReference>
<dbReference type="SUPFAM" id="SSF49879">
    <property type="entry name" value="SMAD/FHA domain"/>
    <property type="match status" value="1"/>
</dbReference>
<dbReference type="KEGG" id="qsa:O6P43_020841"/>
<evidence type="ECO:0000259" key="2">
    <source>
        <dbReference type="PROSITE" id="PS50006"/>
    </source>
</evidence>
<dbReference type="PANTHER" id="PTHR23308">
    <property type="entry name" value="NUCLEAR INHIBITOR OF PROTEIN PHOSPHATASE-1"/>
    <property type="match status" value="1"/>
</dbReference>
<evidence type="ECO:0000313" key="4">
    <source>
        <dbReference type="Proteomes" id="UP001163823"/>
    </source>
</evidence>
<dbReference type="EMBL" id="JARAOO010000008">
    <property type="protein sequence ID" value="KAJ7960391.1"/>
    <property type="molecule type" value="Genomic_DNA"/>
</dbReference>
<dbReference type="InterPro" id="IPR008984">
    <property type="entry name" value="SMAD_FHA_dom_sf"/>
</dbReference>
<dbReference type="AlphaFoldDB" id="A0AAD7LN62"/>
<dbReference type="InterPro" id="IPR050923">
    <property type="entry name" value="Cell_Proc_Reg/RNA_Proc"/>
</dbReference>
<protein>
    <submittedName>
        <fullName evidence="3">Zeaxanthin epoxidase, chloroplastic</fullName>
    </submittedName>
</protein>
<reference evidence="3" key="1">
    <citation type="journal article" date="2023" name="Science">
        <title>Elucidation of the pathway for biosynthesis of saponin adjuvants from the soapbark tree.</title>
        <authorList>
            <person name="Reed J."/>
            <person name="Orme A."/>
            <person name="El-Demerdash A."/>
            <person name="Owen C."/>
            <person name="Martin L.B.B."/>
            <person name="Misra R.C."/>
            <person name="Kikuchi S."/>
            <person name="Rejzek M."/>
            <person name="Martin A.C."/>
            <person name="Harkess A."/>
            <person name="Leebens-Mack J."/>
            <person name="Louveau T."/>
            <person name="Stephenson M.J."/>
            <person name="Osbourn A."/>
        </authorList>
    </citation>
    <scope>NUCLEOTIDE SEQUENCE</scope>
    <source>
        <strain evidence="3">S10</strain>
    </source>
</reference>
<dbReference type="SMART" id="SM00240">
    <property type="entry name" value="FHA"/>
    <property type="match status" value="1"/>
</dbReference>
<name>A0AAD7LN62_QUISA</name>
<gene>
    <name evidence="3" type="ORF">O6P43_020841</name>
</gene>
<feature type="compositionally biased region" description="Low complexity" evidence="1">
    <location>
        <begin position="108"/>
        <end position="119"/>
    </location>
</feature>
<dbReference type="Gene3D" id="2.60.200.20">
    <property type="match status" value="1"/>
</dbReference>
<comment type="caution">
    <text evidence="3">The sequence shown here is derived from an EMBL/GenBank/DDBJ whole genome shotgun (WGS) entry which is preliminary data.</text>
</comment>